<evidence type="ECO:0000256" key="1">
    <source>
        <dbReference type="SAM" id="MobiDB-lite"/>
    </source>
</evidence>
<dbReference type="KEGG" id="nli:G3M70_11635"/>
<dbReference type="EMBL" id="CP048685">
    <property type="protein sequence ID" value="QPJ62485.1"/>
    <property type="molecule type" value="Genomic_DNA"/>
</dbReference>
<reference evidence="2 3" key="1">
    <citation type="submission" date="2020-02" db="EMBL/GenBank/DDBJ databases">
        <title>Genomic and physiological characterization of two novel Nitrospinaceae genera.</title>
        <authorList>
            <person name="Mueller A.J."/>
            <person name="Jung M.-Y."/>
            <person name="Strachan C.R."/>
            <person name="Herbold C.W."/>
            <person name="Kirkegaard R.H."/>
            <person name="Daims H."/>
        </authorList>
    </citation>
    <scope>NUCLEOTIDE SEQUENCE [LARGE SCALE GENOMIC DNA]</scope>
    <source>
        <strain evidence="2">EB</strain>
    </source>
</reference>
<feature type="region of interest" description="Disordered" evidence="1">
    <location>
        <begin position="92"/>
        <end position="126"/>
    </location>
</feature>
<dbReference type="Proteomes" id="UP000594688">
    <property type="component" value="Chromosome"/>
</dbReference>
<gene>
    <name evidence="2" type="ORF">G3M70_11635</name>
</gene>
<evidence type="ECO:0000313" key="3">
    <source>
        <dbReference type="Proteomes" id="UP000594688"/>
    </source>
</evidence>
<dbReference type="AlphaFoldDB" id="A0A7T0BX05"/>
<name>A0A7T0BX05_9BACT</name>
<sequence length="171" mass="19676">MIVHRVSSNFKAFTSFLLFVFYAMTLSGCETVPKTKQKASKQIVRSESLVDEKILEKKKKPPFDAEGKRILLKDMRHKGDRFEMFVRPEKQPESKLIPNVPRKVDPSSPLKSFDTEISHSANRKKPVDRKRLEKLFNSLKLDKPVLKRGNRSTTKKIGINLSGTEYDLAQD</sequence>
<evidence type="ECO:0000313" key="2">
    <source>
        <dbReference type="EMBL" id="QPJ62485.1"/>
    </source>
</evidence>
<dbReference type="PROSITE" id="PS51257">
    <property type="entry name" value="PROKAR_LIPOPROTEIN"/>
    <property type="match status" value="1"/>
</dbReference>
<evidence type="ECO:0008006" key="4">
    <source>
        <dbReference type="Google" id="ProtNLM"/>
    </source>
</evidence>
<accession>A0A7T0BX05</accession>
<organism evidence="2 3">
    <name type="scientific">Candidatus Nitronauta litoralis</name>
    <dbReference type="NCBI Taxonomy" id="2705533"/>
    <lineage>
        <taxon>Bacteria</taxon>
        <taxon>Pseudomonadati</taxon>
        <taxon>Nitrospinota/Tectimicrobiota group</taxon>
        <taxon>Nitrospinota</taxon>
        <taxon>Nitrospinia</taxon>
        <taxon>Nitrospinales</taxon>
        <taxon>Nitrospinaceae</taxon>
        <taxon>Candidatus Nitronauta</taxon>
    </lineage>
</organism>
<protein>
    <recommendedName>
        <fullName evidence="4">Lipoprotein</fullName>
    </recommendedName>
</protein>
<proteinExistence type="predicted"/>